<comment type="caution">
    <text evidence="2">The sequence shown here is derived from an EMBL/GenBank/DDBJ whole genome shotgun (WGS) entry which is preliminary data.</text>
</comment>
<feature type="domain" description="Spore protein YkvP/CgeB glycosyl transferase-like" evidence="1">
    <location>
        <begin position="203"/>
        <end position="346"/>
    </location>
</feature>
<evidence type="ECO:0000313" key="3">
    <source>
        <dbReference type="Proteomes" id="UP000403266"/>
    </source>
</evidence>
<dbReference type="GO" id="GO:0016740">
    <property type="term" value="F:transferase activity"/>
    <property type="evidence" value="ECO:0007669"/>
    <property type="project" value="UniProtKB-KW"/>
</dbReference>
<dbReference type="InterPro" id="IPR055259">
    <property type="entry name" value="YkvP/CgeB_Glyco_trans-like"/>
</dbReference>
<dbReference type="OrthoDB" id="9774625at2"/>
<name>A0A5N7MFA2_9HYPH</name>
<sequence length="369" mass="40879">MKIIIFGLTISSSWGNGHATLWRGLCRALAKRGHRVVFFEKDMPYYAANRDFFELPGGDLILYQDWDGIRLQAEMELKDADVAMVTSYCPDGIAAGDLLLTAPRATRVFYDLDTPVTFSRLDAGEPITYIGPHGLGNFDLVLSYTGGQALGKLQAELGARRVAPLYGHVDPDVHRPVHIIQHYVSDLTYLGTYAADRQDALQRLFIDPAARRPDQRFLIGGAQYPDTFPWQPNIHFVRHLPPPEHPAFFSSSRLTLNITRQAMAEMGWCPSGRLFEAAACGVPILSDCWEGLDSFFEPGKEILIAGRTEDVVAALDLTDTELKRIAKAALERALEEHTSERRAMELEILLEGSSSLSPSTGGRAAMMEA</sequence>
<reference evidence="2 3" key="1">
    <citation type="journal article" date="2019" name="Syst. Appl. Microbiol.">
        <title>Microvirga tunisiensis sp. nov., a root nodule symbiotic bacterium isolated from Lupinus micranthus and L. luteus grown in Northern Tunisia.</title>
        <authorList>
            <person name="Msaddak A."/>
            <person name="Rejili M."/>
            <person name="Duran D."/>
            <person name="Mars M."/>
            <person name="Palacios J.M."/>
            <person name="Ruiz-Argueso T."/>
            <person name="Rey L."/>
            <person name="Imperial J."/>
        </authorList>
    </citation>
    <scope>NUCLEOTIDE SEQUENCE [LARGE SCALE GENOMIC DNA]</scope>
    <source>
        <strain evidence="2 3">Lmie10</strain>
    </source>
</reference>
<organism evidence="2 3">
    <name type="scientific">Microvirga tunisiensis</name>
    <dbReference type="NCBI Taxonomy" id="2108360"/>
    <lineage>
        <taxon>Bacteria</taxon>
        <taxon>Pseudomonadati</taxon>
        <taxon>Pseudomonadota</taxon>
        <taxon>Alphaproteobacteria</taxon>
        <taxon>Hyphomicrobiales</taxon>
        <taxon>Methylobacteriaceae</taxon>
        <taxon>Microvirga</taxon>
    </lineage>
</organism>
<evidence type="ECO:0000313" key="2">
    <source>
        <dbReference type="EMBL" id="MPR24824.1"/>
    </source>
</evidence>
<dbReference type="AlphaFoldDB" id="A0A5N7MFA2"/>
<keyword evidence="3" id="KW-1185">Reference proteome</keyword>
<protein>
    <submittedName>
        <fullName evidence="2">Glycosyltransferase</fullName>
    </submittedName>
</protein>
<gene>
    <name evidence="2" type="ORF">FS320_06155</name>
</gene>
<dbReference type="Proteomes" id="UP000403266">
    <property type="component" value="Unassembled WGS sequence"/>
</dbReference>
<dbReference type="SUPFAM" id="SSF53756">
    <property type="entry name" value="UDP-Glycosyltransferase/glycogen phosphorylase"/>
    <property type="match status" value="1"/>
</dbReference>
<dbReference type="EMBL" id="VOSK01000012">
    <property type="protein sequence ID" value="MPR24824.1"/>
    <property type="molecule type" value="Genomic_DNA"/>
</dbReference>
<dbReference type="Gene3D" id="3.40.50.2000">
    <property type="entry name" value="Glycogen Phosphorylase B"/>
    <property type="match status" value="1"/>
</dbReference>
<accession>A0A5N7MFA2</accession>
<proteinExistence type="predicted"/>
<dbReference type="Pfam" id="PF13524">
    <property type="entry name" value="Glyco_trans_1_2"/>
    <property type="match status" value="1"/>
</dbReference>
<keyword evidence="2" id="KW-0808">Transferase</keyword>
<dbReference type="RefSeq" id="WP_152710213.1">
    <property type="nucleotide sequence ID" value="NZ_VOSJ01000013.1"/>
</dbReference>
<evidence type="ECO:0000259" key="1">
    <source>
        <dbReference type="Pfam" id="PF13524"/>
    </source>
</evidence>